<dbReference type="PIRSF" id="PIRSF021377">
    <property type="entry name" value="YtfJ"/>
    <property type="match status" value="1"/>
</dbReference>
<keyword evidence="2" id="KW-1185">Reference proteome</keyword>
<organism evidence="1 2">
    <name type="scientific">Clostridium gelidum</name>
    <dbReference type="NCBI Taxonomy" id="704125"/>
    <lineage>
        <taxon>Bacteria</taxon>
        <taxon>Bacillati</taxon>
        <taxon>Bacillota</taxon>
        <taxon>Clostridia</taxon>
        <taxon>Eubacteriales</taxon>
        <taxon>Clostridiaceae</taxon>
        <taxon>Clostridium</taxon>
    </lineage>
</organism>
<evidence type="ECO:0000313" key="2">
    <source>
        <dbReference type="Proteomes" id="UP000824633"/>
    </source>
</evidence>
<proteinExistence type="predicted"/>
<protein>
    <recommendedName>
        <fullName evidence="3">Sporulation protein YtfJ</fullName>
    </recommendedName>
</protein>
<dbReference type="PANTHER" id="PTHR39162">
    <property type="entry name" value="GLL3345 PROTEIN"/>
    <property type="match status" value="1"/>
</dbReference>
<dbReference type="RefSeq" id="WP_224036896.1">
    <property type="nucleotide sequence ID" value="NZ_AP024849.1"/>
</dbReference>
<evidence type="ECO:0000313" key="1">
    <source>
        <dbReference type="EMBL" id="BCZ45287.1"/>
    </source>
</evidence>
<dbReference type="PANTHER" id="PTHR39162:SF1">
    <property type="entry name" value="SPORULATION PROTEIN YTFJ"/>
    <property type="match status" value="1"/>
</dbReference>
<dbReference type="InterPro" id="IPR014229">
    <property type="entry name" value="Spore_YtfJ"/>
</dbReference>
<gene>
    <name evidence="1" type="ORF">psyc5s11_13540</name>
</gene>
<name>A0ABN6IXW8_9CLOT</name>
<dbReference type="Proteomes" id="UP000824633">
    <property type="component" value="Chromosome"/>
</dbReference>
<evidence type="ECO:0008006" key="3">
    <source>
        <dbReference type="Google" id="ProtNLM"/>
    </source>
</evidence>
<dbReference type="EMBL" id="AP024849">
    <property type="protein sequence ID" value="BCZ45287.1"/>
    <property type="molecule type" value="Genomic_DNA"/>
</dbReference>
<dbReference type="Pfam" id="PF09579">
    <property type="entry name" value="Spore_YtfJ"/>
    <property type="match status" value="1"/>
</dbReference>
<reference evidence="2" key="1">
    <citation type="submission" date="2021-07" db="EMBL/GenBank/DDBJ databases">
        <title>Complete genome sequencing of a Clostridium isolate.</title>
        <authorList>
            <person name="Ueki A."/>
            <person name="Tonouchi A."/>
        </authorList>
    </citation>
    <scope>NUCLEOTIDE SEQUENCE [LARGE SCALE GENOMIC DNA]</scope>
    <source>
        <strain evidence="2">C5S11</strain>
    </source>
</reference>
<sequence>MENNSMKESFDSLFTNLEKFIKTETVVGEPIIVGEVTLVPIISVMFGGGAGGGTGGDNKGMTGDGSGGGMGARISPNAILVIKKDEVTMLPIKGQNNLDNLINMVPDIVSKINFKKDKESCCKEKTKDEE</sequence>
<accession>A0ABN6IXW8</accession>